<organism evidence="1">
    <name type="scientific">Lepeophtheirus salmonis</name>
    <name type="common">Salmon louse</name>
    <name type="synonym">Caligus salmonis</name>
    <dbReference type="NCBI Taxonomy" id="72036"/>
    <lineage>
        <taxon>Eukaryota</taxon>
        <taxon>Metazoa</taxon>
        <taxon>Ecdysozoa</taxon>
        <taxon>Arthropoda</taxon>
        <taxon>Crustacea</taxon>
        <taxon>Multicrustacea</taxon>
        <taxon>Hexanauplia</taxon>
        <taxon>Copepoda</taxon>
        <taxon>Siphonostomatoida</taxon>
        <taxon>Caligidae</taxon>
        <taxon>Lepeophtheirus</taxon>
    </lineage>
</organism>
<dbReference type="EMBL" id="HACA01033899">
    <property type="protein sequence ID" value="CDW51261.1"/>
    <property type="molecule type" value="Transcribed_RNA"/>
</dbReference>
<evidence type="ECO:0000313" key="1">
    <source>
        <dbReference type="EMBL" id="CDW51261.1"/>
    </source>
</evidence>
<reference evidence="1" key="1">
    <citation type="submission" date="2014-05" db="EMBL/GenBank/DDBJ databases">
        <authorList>
            <person name="Chronopoulou M."/>
        </authorList>
    </citation>
    <scope>NUCLEOTIDE SEQUENCE</scope>
    <source>
        <tissue evidence="1">Whole organism</tissue>
    </source>
</reference>
<dbReference type="AlphaFoldDB" id="A0A0K2VLX6"/>
<accession>A0A0K2VLX6</accession>
<protein>
    <submittedName>
        <fullName evidence="1">Uncharacterized protein</fullName>
    </submittedName>
</protein>
<name>A0A0K2VLX6_LEPSM</name>
<sequence length="27" mass="3326">MLCFLLSVYLNADSRSEYYRFFTRKMA</sequence>
<proteinExistence type="predicted"/>